<evidence type="ECO:0000256" key="1">
    <source>
        <dbReference type="ARBA" id="ARBA00022691"/>
    </source>
</evidence>
<dbReference type="SFLD" id="SFLDS00029">
    <property type="entry name" value="Radical_SAM"/>
    <property type="match status" value="1"/>
</dbReference>
<dbReference type="InterPro" id="IPR040085">
    <property type="entry name" value="MJ0674-like"/>
</dbReference>
<dbReference type="OrthoDB" id="9782387at2"/>
<evidence type="ECO:0000313" key="6">
    <source>
        <dbReference type="EMBL" id="TYO99165.1"/>
    </source>
</evidence>
<reference evidence="6 7" key="1">
    <citation type="submission" date="2019-07" db="EMBL/GenBank/DDBJ databases">
        <title>Genomic Encyclopedia of Type Strains, Phase IV (KMG-IV): sequencing the most valuable type-strain genomes for metagenomic binning, comparative biology and taxonomic classification.</title>
        <authorList>
            <person name="Goeker M."/>
        </authorList>
    </citation>
    <scope>NUCLEOTIDE SEQUENCE [LARGE SCALE GENOMIC DNA]</scope>
    <source>
        <strain evidence="6 7">SS015</strain>
    </source>
</reference>
<dbReference type="InterPro" id="IPR058240">
    <property type="entry name" value="rSAM_sf"/>
</dbReference>
<gene>
    <name evidence="6" type="ORF">EDC39_1036</name>
</gene>
<dbReference type="SFLD" id="SFLDG01099">
    <property type="entry name" value="Uncharacterised_Radical_SAM_Su"/>
    <property type="match status" value="1"/>
</dbReference>
<keyword evidence="6" id="KW-0670">Pyruvate</keyword>
<keyword evidence="4 5" id="KW-0411">Iron-sulfur</keyword>
<comment type="cofactor">
    <cofactor evidence="5">
        <name>[4Fe-4S] cluster</name>
        <dbReference type="ChEBI" id="CHEBI:49883"/>
    </cofactor>
    <text evidence="5">Binds 1 [4Fe-4S] cluster. The cluster is coordinated with 3 cysteines and an exchangeable S-adenosyl-L-methionine.</text>
</comment>
<evidence type="ECO:0000256" key="4">
    <source>
        <dbReference type="ARBA" id="ARBA00023014"/>
    </source>
</evidence>
<keyword evidence="1 5" id="KW-0949">S-adenosyl-L-methionine</keyword>
<dbReference type="InterPro" id="IPR007197">
    <property type="entry name" value="rSAM"/>
</dbReference>
<keyword evidence="3 5" id="KW-0408">Iron</keyword>
<proteinExistence type="predicted"/>
<dbReference type="EMBL" id="VNIB01000003">
    <property type="protein sequence ID" value="TYO99165.1"/>
    <property type="molecule type" value="Genomic_DNA"/>
</dbReference>
<accession>A0A5D3WJL1</accession>
<dbReference type="AlphaFoldDB" id="A0A5D3WJL1"/>
<organism evidence="6 7">
    <name type="scientific">Geothermobacter ehrlichii</name>
    <dbReference type="NCBI Taxonomy" id="213224"/>
    <lineage>
        <taxon>Bacteria</taxon>
        <taxon>Pseudomonadati</taxon>
        <taxon>Thermodesulfobacteriota</taxon>
        <taxon>Desulfuromonadia</taxon>
        <taxon>Desulfuromonadales</taxon>
        <taxon>Geothermobacteraceae</taxon>
        <taxon>Geothermobacter</taxon>
    </lineage>
</organism>
<dbReference type="InterPro" id="IPR016431">
    <property type="entry name" value="Pyrv-formate_lyase-activ_prd"/>
</dbReference>
<dbReference type="InterPro" id="IPR013785">
    <property type="entry name" value="Aldolase_TIM"/>
</dbReference>
<dbReference type="Gene3D" id="3.20.20.70">
    <property type="entry name" value="Aldolase class I"/>
    <property type="match status" value="1"/>
</dbReference>
<dbReference type="PIRSF" id="PIRSF004869">
    <property type="entry name" value="PflX_prd"/>
    <property type="match status" value="1"/>
</dbReference>
<comment type="caution">
    <text evidence="6">The sequence shown here is derived from an EMBL/GenBank/DDBJ whole genome shotgun (WGS) entry which is preliminary data.</text>
</comment>
<dbReference type="GO" id="GO:0046872">
    <property type="term" value="F:metal ion binding"/>
    <property type="evidence" value="ECO:0007669"/>
    <property type="project" value="UniProtKB-KW"/>
</dbReference>
<keyword evidence="7" id="KW-1185">Reference proteome</keyword>
<feature type="binding site" evidence="5">
    <location>
        <position position="85"/>
    </location>
    <ligand>
        <name>[4Fe-4S] cluster</name>
        <dbReference type="ChEBI" id="CHEBI:49883"/>
        <note>4Fe-4S-S-AdoMet</note>
    </ligand>
</feature>
<keyword evidence="6" id="KW-0456">Lyase</keyword>
<name>A0A5D3WJL1_9BACT</name>
<dbReference type="GO" id="GO:0051536">
    <property type="term" value="F:iron-sulfur cluster binding"/>
    <property type="evidence" value="ECO:0007669"/>
    <property type="project" value="UniProtKB-KW"/>
</dbReference>
<feature type="binding site" evidence="5">
    <location>
        <position position="92"/>
    </location>
    <ligand>
        <name>[4Fe-4S] cluster</name>
        <dbReference type="ChEBI" id="CHEBI:49883"/>
        <note>4Fe-4S-S-AdoMet</note>
    </ligand>
</feature>
<keyword evidence="2 5" id="KW-0479">Metal-binding</keyword>
<dbReference type="Proteomes" id="UP000324159">
    <property type="component" value="Unassembled WGS sequence"/>
</dbReference>
<dbReference type="RefSeq" id="WP_148895093.1">
    <property type="nucleotide sequence ID" value="NZ_VNIB01000003.1"/>
</dbReference>
<dbReference type="PANTHER" id="PTHR43075">
    <property type="entry name" value="FORMATE LYASE ACTIVATING ENZYME, PUTATIVE (AFU_ORTHOLOGUE AFUA_2G15630)-RELATED"/>
    <property type="match status" value="1"/>
</dbReference>
<evidence type="ECO:0000256" key="2">
    <source>
        <dbReference type="ARBA" id="ARBA00022723"/>
    </source>
</evidence>
<feature type="binding site" evidence="5">
    <location>
        <position position="89"/>
    </location>
    <ligand>
        <name>[4Fe-4S] cluster</name>
        <dbReference type="ChEBI" id="CHEBI:49883"/>
        <note>4Fe-4S-S-AdoMet</note>
    </ligand>
</feature>
<dbReference type="PANTHER" id="PTHR43075:SF1">
    <property type="entry name" value="FORMATE LYASE ACTIVATING ENZYME, PUTATIVE (AFU_ORTHOLOGUE AFUA_2G15630)-RELATED"/>
    <property type="match status" value="1"/>
</dbReference>
<evidence type="ECO:0000256" key="3">
    <source>
        <dbReference type="ARBA" id="ARBA00023004"/>
    </source>
</evidence>
<dbReference type="GO" id="GO:0016829">
    <property type="term" value="F:lyase activity"/>
    <property type="evidence" value="ECO:0007669"/>
    <property type="project" value="UniProtKB-KW"/>
</dbReference>
<sequence>MSGNWQPAYLQLGIEELQCRAEEALRHLESCDLCARGCHINRRLGTEGFCRTGPKLRVYSHGPHFGEERPLVGCRGSGTIFFSRCNLKCVFCQNWEISHRGEGCLVGPEELAAMMLALQGAGCHNINLVSPSHVVAQILGALPLAVEQGLKIPIAYNSGGYDSLAALQLLDGIVDIYLPDMKFADSRKAAPWLGVNDYAEVNRAALAEMYRQVGVLQCGPTGIARRGLLIRHLILPDNAAGTDELLRFVAGELSPDVHINLMDQYRPCYRADQYPPLDRRPTRAELCQARQWAKELGMRNLLG</sequence>
<evidence type="ECO:0000256" key="5">
    <source>
        <dbReference type="PIRSR" id="PIRSR004869-50"/>
    </source>
</evidence>
<protein>
    <submittedName>
        <fullName evidence="6">Putative pyruvate formate lyase activating enzyme</fullName>
    </submittedName>
</protein>
<evidence type="ECO:0000313" key="7">
    <source>
        <dbReference type="Proteomes" id="UP000324159"/>
    </source>
</evidence>
<dbReference type="SUPFAM" id="SSF102114">
    <property type="entry name" value="Radical SAM enzymes"/>
    <property type="match status" value="1"/>
</dbReference>